<dbReference type="Gene3D" id="2.40.50.230">
    <property type="entry name" value="Gp5 N-terminal domain"/>
    <property type="match status" value="1"/>
</dbReference>
<keyword evidence="3" id="KW-1185">Reference proteome</keyword>
<evidence type="ECO:0000259" key="1">
    <source>
        <dbReference type="Pfam" id="PF18352"/>
    </source>
</evidence>
<feature type="domain" description="Phage protein Gp138 N-terminal" evidence="1">
    <location>
        <begin position="9"/>
        <end position="113"/>
    </location>
</feature>
<dbReference type="EMBL" id="KJ002054">
    <property type="protein sequence ID" value="AHJ10515.1"/>
    <property type="molecule type" value="Genomic_DNA"/>
</dbReference>
<dbReference type="GeneID" id="18505268"/>
<dbReference type="InterPro" id="IPR037026">
    <property type="entry name" value="Vgr_OB-fold_dom_sf"/>
</dbReference>
<sequence length="217" mass="23675">MQINTKTLGVIKAFDPITQFATVEIICNDTASTLDQNYVNVPPTVLIDVLVEFPRDAGYCITFPIKGGEDCIVEFFERGISHWQYENRRQYKVANGRPEPAARRRYDRSDAVCRVAIGNTETKIPHFNVADFEIRNMAADQFIRLLKTGDILVSTTGTITHKAGKDYIVEAGGNVQITAGGDFTAKGANASVIGQATAMIKGALTKLVGSSVKVSRS</sequence>
<dbReference type="KEGG" id="vg:18505268"/>
<dbReference type="Proteomes" id="UP000019368">
    <property type="component" value="Segment"/>
</dbReference>
<accession>W6EBS7</accession>
<dbReference type="InterPro" id="IPR041599">
    <property type="entry name" value="Gp138_N"/>
</dbReference>
<dbReference type="OrthoDB" id="12545at10239"/>
<name>W6EBS7_9CAUD</name>
<proteinExistence type="predicted"/>
<evidence type="ECO:0000313" key="2">
    <source>
        <dbReference type="EMBL" id="AHJ10515.1"/>
    </source>
</evidence>
<protein>
    <recommendedName>
        <fullName evidence="1">Phage protein Gp138 N-terminal domain-containing protein</fullName>
    </recommendedName>
</protein>
<gene>
    <name evidence="2" type="ORF">Spp001_07</name>
</gene>
<evidence type="ECO:0000313" key="3">
    <source>
        <dbReference type="Proteomes" id="UP000019368"/>
    </source>
</evidence>
<organism evidence="2 3">
    <name type="scientific">Shewanella phage Spp001</name>
    <dbReference type="NCBI Taxonomy" id="1445859"/>
    <lineage>
        <taxon>Viruses</taxon>
        <taxon>Duplodnaviria</taxon>
        <taxon>Heunggongvirae</taxon>
        <taxon>Uroviricota</taxon>
        <taxon>Caudoviricetes</taxon>
        <taxon>Chaseviridae</taxon>
        <taxon>Nefertitivirinae</taxon>
        <taxon>Yushanvirus</taxon>
        <taxon>Yushanvirus Spp001</taxon>
    </lineage>
</organism>
<dbReference type="RefSeq" id="YP_009008827.1">
    <property type="nucleotide sequence ID" value="NC_023594.2"/>
</dbReference>
<dbReference type="Pfam" id="PF18352">
    <property type="entry name" value="Gp138_N"/>
    <property type="match status" value="1"/>
</dbReference>
<reference evidence="2" key="1">
    <citation type="submission" date="2016-09" db="EMBL/GenBank/DDBJ databases">
        <title>The novel Shewanella putrefaciens-infecting bacteriophage Spp001: Ggenome sequence and lytic enzymes.</title>
        <authorList>
            <person name="Han F."/>
        </authorList>
    </citation>
    <scope>NUCLEOTIDE SEQUENCE</scope>
</reference>